<dbReference type="PROSITE" id="PS50192">
    <property type="entry name" value="T_SNARE"/>
    <property type="match status" value="1"/>
</dbReference>
<name>A0A9Q1Q9Q5_9CARY</name>
<dbReference type="EMBL" id="JAKOGI010000496">
    <property type="protein sequence ID" value="KAJ8434172.1"/>
    <property type="molecule type" value="Genomic_DNA"/>
</dbReference>
<evidence type="ECO:0000259" key="3">
    <source>
        <dbReference type="PROSITE" id="PS50192"/>
    </source>
</evidence>
<dbReference type="GO" id="GO:0005886">
    <property type="term" value="C:plasma membrane"/>
    <property type="evidence" value="ECO:0007669"/>
    <property type="project" value="TreeGrafter"/>
</dbReference>
<keyword evidence="5" id="KW-1185">Reference proteome</keyword>
<protein>
    <recommendedName>
        <fullName evidence="3">t-SNARE coiled-coil homology domain-containing protein</fullName>
    </recommendedName>
</protein>
<dbReference type="CDD" id="cd15841">
    <property type="entry name" value="SNARE_Qc"/>
    <property type="match status" value="1"/>
</dbReference>
<feature type="domain" description="T-SNARE coiled-coil homology" evidence="3">
    <location>
        <begin position="156"/>
        <end position="218"/>
    </location>
</feature>
<dbReference type="Gene3D" id="1.20.5.110">
    <property type="match status" value="1"/>
</dbReference>
<dbReference type="PANTHER" id="PTHR19305:SF35">
    <property type="entry name" value="SYNTAXIN-72"/>
    <property type="match status" value="1"/>
</dbReference>
<accession>A0A9Q1Q9Q5</accession>
<keyword evidence="2" id="KW-0472">Membrane</keyword>
<sequence>MTLIDIIFRVDEICKKYEKYDVNRHKDLDGAGKDAFSRLYESIESDIEATLRKSEAAAMETNRAKVVAMTAETRKNKARLLEEVNGLSKDDTVARGDLALELGERIRGIPDGSTADLKAASEKRNYVKFDMHGDGRLNEGFFHETGESNQFRQEYEMRKIKQDEGLDVISEGLDKLKDLAHEMNEELDRQVPLTDEMDTKVDKATSDLKKNNLRLKETLYQVRSSRNFCLDVILLCIILGIAAYLYK</sequence>
<gene>
    <name evidence="4" type="ORF">Cgig2_009739</name>
</gene>
<evidence type="ECO:0000313" key="5">
    <source>
        <dbReference type="Proteomes" id="UP001153076"/>
    </source>
</evidence>
<evidence type="ECO:0000313" key="4">
    <source>
        <dbReference type="EMBL" id="KAJ8434172.1"/>
    </source>
</evidence>
<proteinExistence type="predicted"/>
<dbReference type="AlphaFoldDB" id="A0A9Q1Q9Q5"/>
<dbReference type="GO" id="GO:0015031">
    <property type="term" value="P:protein transport"/>
    <property type="evidence" value="ECO:0007669"/>
    <property type="project" value="UniProtKB-KW"/>
</dbReference>
<organism evidence="4 5">
    <name type="scientific">Carnegiea gigantea</name>
    <dbReference type="NCBI Taxonomy" id="171969"/>
    <lineage>
        <taxon>Eukaryota</taxon>
        <taxon>Viridiplantae</taxon>
        <taxon>Streptophyta</taxon>
        <taxon>Embryophyta</taxon>
        <taxon>Tracheophyta</taxon>
        <taxon>Spermatophyta</taxon>
        <taxon>Magnoliopsida</taxon>
        <taxon>eudicotyledons</taxon>
        <taxon>Gunneridae</taxon>
        <taxon>Pentapetalae</taxon>
        <taxon>Caryophyllales</taxon>
        <taxon>Cactineae</taxon>
        <taxon>Cactaceae</taxon>
        <taxon>Cactoideae</taxon>
        <taxon>Echinocereeae</taxon>
        <taxon>Carnegiea</taxon>
    </lineage>
</organism>
<dbReference type="Proteomes" id="UP001153076">
    <property type="component" value="Unassembled WGS sequence"/>
</dbReference>
<dbReference type="SUPFAM" id="SSF58038">
    <property type="entry name" value="SNARE fusion complex"/>
    <property type="match status" value="1"/>
</dbReference>
<dbReference type="InterPro" id="IPR000727">
    <property type="entry name" value="T_SNARE_dom"/>
</dbReference>
<keyword evidence="2" id="KW-1133">Transmembrane helix</keyword>
<dbReference type="Pfam" id="PF05739">
    <property type="entry name" value="SNARE"/>
    <property type="match status" value="1"/>
</dbReference>
<keyword evidence="1" id="KW-0813">Transport</keyword>
<dbReference type="PANTHER" id="PTHR19305">
    <property type="entry name" value="SYNAPTOSOMAL ASSOCIATED PROTEIN"/>
    <property type="match status" value="1"/>
</dbReference>
<reference evidence="4" key="1">
    <citation type="submission" date="2022-04" db="EMBL/GenBank/DDBJ databases">
        <title>Carnegiea gigantea Genome sequencing and assembly v2.</title>
        <authorList>
            <person name="Copetti D."/>
            <person name="Sanderson M.J."/>
            <person name="Burquez A."/>
            <person name="Wojciechowski M.F."/>
        </authorList>
    </citation>
    <scope>NUCLEOTIDE SEQUENCE</scope>
    <source>
        <strain evidence="4">SGP5-SGP5p</strain>
        <tissue evidence="4">Aerial part</tissue>
    </source>
</reference>
<keyword evidence="2" id="KW-0812">Transmembrane</keyword>
<keyword evidence="1" id="KW-0653">Protein transport</keyword>
<evidence type="ECO:0000256" key="2">
    <source>
        <dbReference type="SAM" id="Phobius"/>
    </source>
</evidence>
<comment type="caution">
    <text evidence="4">The sequence shown here is derived from an EMBL/GenBank/DDBJ whole genome shotgun (WGS) entry which is preliminary data.</text>
</comment>
<feature type="transmembrane region" description="Helical" evidence="2">
    <location>
        <begin position="228"/>
        <end position="246"/>
    </location>
</feature>
<evidence type="ECO:0000256" key="1">
    <source>
        <dbReference type="ARBA" id="ARBA00022927"/>
    </source>
</evidence>
<dbReference type="OrthoDB" id="29755at2759"/>